<organism evidence="2 3">
    <name type="scientific">Heterorhabditis bacteriophora</name>
    <name type="common">Entomopathogenic nematode worm</name>
    <dbReference type="NCBI Taxonomy" id="37862"/>
    <lineage>
        <taxon>Eukaryota</taxon>
        <taxon>Metazoa</taxon>
        <taxon>Ecdysozoa</taxon>
        <taxon>Nematoda</taxon>
        <taxon>Chromadorea</taxon>
        <taxon>Rhabditida</taxon>
        <taxon>Rhabditina</taxon>
        <taxon>Rhabditomorpha</taxon>
        <taxon>Strongyloidea</taxon>
        <taxon>Heterorhabditidae</taxon>
        <taxon>Heterorhabditis</taxon>
    </lineage>
</organism>
<proteinExistence type="predicted"/>
<accession>A0A1I7WX26</accession>
<protein>
    <submittedName>
        <fullName evidence="3">Uncharacterized protein</fullName>
    </submittedName>
</protein>
<evidence type="ECO:0000313" key="3">
    <source>
        <dbReference type="WBParaSite" id="Hba_09656"/>
    </source>
</evidence>
<dbReference type="WBParaSite" id="Hba_09656">
    <property type="protein sequence ID" value="Hba_09656"/>
    <property type="gene ID" value="Hba_09656"/>
</dbReference>
<keyword evidence="1" id="KW-0472">Membrane</keyword>
<dbReference type="AlphaFoldDB" id="A0A1I7WX26"/>
<evidence type="ECO:0000313" key="2">
    <source>
        <dbReference type="Proteomes" id="UP000095283"/>
    </source>
</evidence>
<name>A0A1I7WX26_HETBA</name>
<feature type="transmembrane region" description="Helical" evidence="1">
    <location>
        <begin position="61"/>
        <end position="85"/>
    </location>
</feature>
<keyword evidence="1" id="KW-0812">Transmembrane</keyword>
<sequence length="116" mass="13392">MTHGTLQYIPSIILPQIEQYQSATSTYSFKTFHNSYNLPLSFESLIETLKNFNPIATFTTALYSFSTIAAICVILWISVMMYPFFKLITSHLLLYPIYKILPPHMNTTSSKERKNI</sequence>
<evidence type="ECO:0000256" key="1">
    <source>
        <dbReference type="SAM" id="Phobius"/>
    </source>
</evidence>
<keyword evidence="2" id="KW-1185">Reference proteome</keyword>
<reference evidence="3" key="1">
    <citation type="submission" date="2016-11" db="UniProtKB">
        <authorList>
            <consortium name="WormBaseParasite"/>
        </authorList>
    </citation>
    <scope>IDENTIFICATION</scope>
</reference>
<dbReference type="Proteomes" id="UP000095283">
    <property type="component" value="Unplaced"/>
</dbReference>
<keyword evidence="1" id="KW-1133">Transmembrane helix</keyword>